<keyword evidence="10" id="KW-1185">Reference proteome</keyword>
<keyword evidence="1" id="KW-0175">Coiled coil</keyword>
<dbReference type="Gene3D" id="2.60.40.1140">
    <property type="entry name" value="Collagen-binding surface protein Cna, B-type domain"/>
    <property type="match status" value="1"/>
</dbReference>
<dbReference type="Pfam" id="PF16555">
    <property type="entry name" value="GramPos_pilinD1"/>
    <property type="match status" value="1"/>
</dbReference>
<evidence type="ECO:0000259" key="5">
    <source>
        <dbReference type="Pfam" id="PF16555"/>
    </source>
</evidence>
<evidence type="ECO:0000256" key="4">
    <source>
        <dbReference type="SAM" id="SignalP"/>
    </source>
</evidence>
<evidence type="ECO:0000256" key="1">
    <source>
        <dbReference type="SAM" id="Coils"/>
    </source>
</evidence>
<feature type="domain" description="Gram-positive pilin backbone subunit 3 Cna-B-like" evidence="7">
    <location>
        <begin position="401"/>
        <end position="489"/>
    </location>
</feature>
<dbReference type="Gene3D" id="2.60.40.740">
    <property type="match status" value="1"/>
</dbReference>
<organism evidence="9 10">
    <name type="scientific">Peptostreptococcus equinus</name>
    <dbReference type="NCBI Taxonomy" id="3003601"/>
    <lineage>
        <taxon>Bacteria</taxon>
        <taxon>Bacillati</taxon>
        <taxon>Bacillota</taxon>
        <taxon>Clostridia</taxon>
        <taxon>Peptostreptococcales</taxon>
        <taxon>Peptostreptococcaceae</taxon>
        <taxon>Peptostreptococcus</taxon>
    </lineage>
</organism>
<evidence type="ECO:0000259" key="6">
    <source>
        <dbReference type="Pfam" id="PF16569"/>
    </source>
</evidence>
<feature type="domain" description="Gram-positive pilin backbone subunit 2 Cna-B-like" evidence="6">
    <location>
        <begin position="239"/>
        <end position="352"/>
    </location>
</feature>
<feature type="coiled-coil region" evidence="1">
    <location>
        <begin position="505"/>
        <end position="532"/>
    </location>
</feature>
<keyword evidence="4" id="KW-0732">Signal</keyword>
<feature type="compositionally biased region" description="Polar residues" evidence="2">
    <location>
        <begin position="352"/>
        <end position="365"/>
    </location>
</feature>
<dbReference type="InterPro" id="IPR041033">
    <property type="entry name" value="SpaA_PFL_dom_1"/>
</dbReference>
<evidence type="ECO:0000313" key="9">
    <source>
        <dbReference type="EMBL" id="WAW15181.1"/>
    </source>
</evidence>
<dbReference type="InterPro" id="IPR026466">
    <property type="entry name" value="Fim_isopep_form_D2_dom"/>
</dbReference>
<evidence type="ECO:0000259" key="7">
    <source>
        <dbReference type="Pfam" id="PF16570"/>
    </source>
</evidence>
<dbReference type="Gene3D" id="1.20.58.90">
    <property type="match status" value="1"/>
</dbReference>
<dbReference type="NCBIfam" id="TIGR04226">
    <property type="entry name" value="RrgB_K2N_iso_D2"/>
    <property type="match status" value="1"/>
</dbReference>
<keyword evidence="3" id="KW-0472">Membrane</keyword>
<feature type="transmembrane region" description="Helical" evidence="3">
    <location>
        <begin position="664"/>
        <end position="687"/>
    </location>
</feature>
<evidence type="ECO:0000256" key="3">
    <source>
        <dbReference type="SAM" id="Phobius"/>
    </source>
</evidence>
<evidence type="ECO:0000256" key="2">
    <source>
        <dbReference type="SAM" id="MobiDB-lite"/>
    </source>
</evidence>
<evidence type="ECO:0000313" key="10">
    <source>
        <dbReference type="Proteomes" id="UP001164187"/>
    </source>
</evidence>
<dbReference type="Proteomes" id="UP001164187">
    <property type="component" value="Chromosome"/>
</dbReference>
<keyword evidence="3" id="KW-0812">Transmembrane</keyword>
<feature type="domain" description="Gram-positive pilin subunit D1 N-terminal" evidence="5">
    <location>
        <begin position="41"/>
        <end position="209"/>
    </location>
</feature>
<sequence length="695" mass="76977">MSNSRKEKRRFLRFISTFLAFVMMLTILAPLVSRAADVDNTTDTVTLHKMVLDDASISSDKFPGTTGLDGTVYQGGQIADTAKYFGQNSKEVSGVYFALKFADDYSDSTLRGQYVKKDTDNLTPKKPLEGTNDITQAVGGLTQNQGIEFKTSGLRGKFVIVEDRTKSTYKGDDNNKELTKMKAVPVELTLPIVDKTGVVKVAHVYPKNTENAPTTTKKFNKEFTNKISVENTEIPSISVGDEVPYIINSTISEGSTYKTLQWRDEMSKGLTFNKNVVIKMDGSVFGTENYNIINTQHGFILTLNATGLSKVEAAAKTKEVKFTLEYSATLNSEAQVDVKQPNKVIFDWGNRPTENSTPKSVNPSNGKIKATKTWGEGTVQKEVTFELYKESDGKLINSKTTTTGSVEFDNLSDTEKYYVIEKYVDGTVIPNYSSSTAGDVQIKNEKNPNPKPIEPEPVSVITHGKKFVKTNNEKPGNATKPLVGAEFVVTNNEGKFLTYKSDSQMTDEKNAYEQAEKEYRDELAKVKIDENDTLVYESGASAETIKQKKDARDLAYKKAKLFYEWKEIQATSNEELSNNTVNKLVKLISNDKGQFEVIGLSKGEYTLREIKAPNGYALTSTQEFKFNVDYNTYTSAGDIDYDNANTTDKKDAMQIRNNRISIPMTGGIGSIIVVVAGIAIVAAGVYLKKRTSSIE</sequence>
<dbReference type="NCBIfam" id="TIGR01167">
    <property type="entry name" value="LPXTG_anchor"/>
    <property type="match status" value="1"/>
</dbReference>
<feature type="domain" description="SpaA-like prealbumin fold" evidence="8">
    <location>
        <begin position="579"/>
        <end position="632"/>
    </location>
</feature>
<dbReference type="InterPro" id="IPR013783">
    <property type="entry name" value="Ig-like_fold"/>
</dbReference>
<dbReference type="Pfam" id="PF16569">
    <property type="entry name" value="GramPos_pilinBB"/>
    <property type="match status" value="1"/>
</dbReference>
<dbReference type="Gene3D" id="2.60.40.10">
    <property type="entry name" value="Immunoglobulins"/>
    <property type="match status" value="2"/>
</dbReference>
<gene>
    <name evidence="9" type="ORF">O0R46_01660</name>
</gene>
<dbReference type="EMBL" id="CP114052">
    <property type="protein sequence ID" value="WAW15181.1"/>
    <property type="molecule type" value="Genomic_DNA"/>
</dbReference>
<dbReference type="InterPro" id="IPR032364">
    <property type="entry name" value="GramPos_pilinD1_N"/>
</dbReference>
<feature type="signal peptide" evidence="4">
    <location>
        <begin position="1"/>
        <end position="35"/>
    </location>
</feature>
<dbReference type="Pfam" id="PF17802">
    <property type="entry name" value="SpaA"/>
    <property type="match status" value="1"/>
</dbReference>
<dbReference type="InterPro" id="IPR032332">
    <property type="entry name" value="GramPos_pilinD3"/>
</dbReference>
<proteinExistence type="predicted"/>
<dbReference type="Pfam" id="PF16570">
    <property type="entry name" value="GramPos_pilinD3"/>
    <property type="match status" value="1"/>
</dbReference>
<reference evidence="9" key="1">
    <citation type="submission" date="2022-12" db="EMBL/GenBank/DDBJ databases">
        <title>Peptostreptococcus.</title>
        <authorList>
            <person name="Lee S.H."/>
        </authorList>
    </citation>
    <scope>NUCLEOTIDE SEQUENCE</scope>
    <source>
        <strain evidence="9">CBA3647</strain>
    </source>
</reference>
<dbReference type="InterPro" id="IPR032334">
    <property type="entry name" value="GramPos_pilinBB"/>
</dbReference>
<accession>A0ABY7JRR6</accession>
<feature type="region of interest" description="Disordered" evidence="2">
    <location>
        <begin position="349"/>
        <end position="369"/>
    </location>
</feature>
<evidence type="ECO:0000259" key="8">
    <source>
        <dbReference type="Pfam" id="PF17802"/>
    </source>
</evidence>
<feature type="chain" id="PRO_5046487218" evidence="4">
    <location>
        <begin position="36"/>
        <end position="695"/>
    </location>
</feature>
<keyword evidence="3" id="KW-1133">Transmembrane helix</keyword>
<protein>
    <submittedName>
        <fullName evidence="9">Pilin N-terminal domain-containing protein</fullName>
    </submittedName>
</protein>
<name>A0ABY7JRR6_9FIRM</name>
<dbReference type="RefSeq" id="WP_269311874.1">
    <property type="nucleotide sequence ID" value="NZ_CP114052.1"/>
</dbReference>